<dbReference type="RefSeq" id="WP_157692537.1">
    <property type="nucleotide sequence ID" value="NZ_CP018191.1"/>
</dbReference>
<name>A0AAC9P883_9PROT</name>
<organism evidence="1 2">
    <name type="scientific">Granulibacter bethesdensis</name>
    <dbReference type="NCBI Taxonomy" id="364410"/>
    <lineage>
        <taxon>Bacteria</taxon>
        <taxon>Pseudomonadati</taxon>
        <taxon>Pseudomonadota</taxon>
        <taxon>Alphaproteobacteria</taxon>
        <taxon>Acetobacterales</taxon>
        <taxon>Acetobacteraceae</taxon>
        <taxon>Granulibacter</taxon>
    </lineage>
</organism>
<reference evidence="2" key="1">
    <citation type="submission" date="2016-11" db="EMBL/GenBank/DDBJ databases">
        <title>Comparative genomic and phenotypic analysis of Granulibacter bethesdensis clinical isolates from patients with chronic granulomatous disease.</title>
        <authorList>
            <person name="Zarember K.A."/>
            <person name="Porcella S.F."/>
            <person name="Chu J."/>
            <person name="Ding L."/>
            <person name="Dahlstrom E."/>
            <person name="Barbian K."/>
            <person name="Martens C."/>
            <person name="Sykora L."/>
            <person name="Kramer S."/>
            <person name="Pettinato A.M."/>
            <person name="Hong H."/>
            <person name="Wald G."/>
            <person name="Berg L.J."/>
            <person name="Rogge L.S."/>
            <person name="Greenberg D.E."/>
            <person name="Falcone E.L."/>
            <person name="Neves J.F."/>
            <person name="Simoes M.J."/>
            <person name="Casal M."/>
            <person name="Rodriguez-Lopez F.C."/>
            <person name="Zelazny A."/>
            <person name="Gallin J.I."/>
            <person name="Holland S.M."/>
        </authorList>
    </citation>
    <scope>NUCLEOTIDE SEQUENCE [LARGE SCALE GENOMIC DNA]</scope>
    <source>
        <strain evidence="2">NIH9.1</strain>
    </source>
</reference>
<dbReference type="SUPFAM" id="SSF53756">
    <property type="entry name" value="UDP-Glycosyltransferase/glycogen phosphorylase"/>
    <property type="match status" value="1"/>
</dbReference>
<dbReference type="Gene3D" id="3.40.50.2000">
    <property type="entry name" value="Glycogen Phosphorylase B"/>
    <property type="match status" value="1"/>
</dbReference>
<gene>
    <name evidence="1" type="ORF">GbCGDNIH9_0682</name>
</gene>
<dbReference type="Pfam" id="PF14559">
    <property type="entry name" value="TPR_19"/>
    <property type="match status" value="1"/>
</dbReference>
<dbReference type="Proteomes" id="UP000182373">
    <property type="component" value="Chromosome"/>
</dbReference>
<proteinExistence type="predicted"/>
<sequence>MSLQQALIALRSGQAAACETICRRLLANRTASADQARLLLGLALAVQEEKAESLELLLGVARAHPQAAHPFRDLAGLMHGRDHAMEVLLIAAGAHASEDANLAIFHAEWLELRGRKQAAEARLVQFLTQASLKKSAGEAAVLRAYALLLAGRNALPEAREAMKRATALEPNHAAGWTNLANILTALKDFPAAQQAHDRAAACAPNDPRMRMNRALTLLKAGRYAEGWADYEARLAIGDRLMFPVSSLLQKEECRSGLDGVRILVVSEQGFGDTIQFLRYIPLLAARGARVRLFVPPELVTVAETVAGVESVAGMDGIAPAFDRHVPMMSLPYLLDVAFVPMHEPYLAVSESRARHWRELLPPRPARGRIGLVWAGASRNHPDATAIDRRRSMSLQDLASLAEIPDMVFVNLQMGPPSIQAQEKHAFRFAPDITGQIRDFADSAAILSMLDALVTVDTSIAHLGGALGVPVLMLDRLDHCWRWSDPCELISTVPNTETGGLKTRWYPSMQLFRQTTPMDWQEPVKCLHNTLRVLSLQ</sequence>
<evidence type="ECO:0000313" key="2">
    <source>
        <dbReference type="Proteomes" id="UP000182373"/>
    </source>
</evidence>
<dbReference type="SUPFAM" id="SSF48452">
    <property type="entry name" value="TPR-like"/>
    <property type="match status" value="1"/>
</dbReference>
<accession>A0AAC9P883</accession>
<dbReference type="Gene3D" id="1.25.40.10">
    <property type="entry name" value="Tetratricopeptide repeat domain"/>
    <property type="match status" value="1"/>
</dbReference>
<protein>
    <submittedName>
        <fullName evidence="1">Tetratricopeptide repeat family protein</fullName>
    </submittedName>
</protein>
<dbReference type="InterPro" id="IPR019734">
    <property type="entry name" value="TPR_rpt"/>
</dbReference>
<dbReference type="SMART" id="SM00028">
    <property type="entry name" value="TPR"/>
    <property type="match status" value="3"/>
</dbReference>
<dbReference type="AlphaFoldDB" id="A0AAC9P883"/>
<dbReference type="InterPro" id="IPR011990">
    <property type="entry name" value="TPR-like_helical_dom_sf"/>
</dbReference>
<dbReference type="EMBL" id="CP018191">
    <property type="protein sequence ID" value="APH53930.1"/>
    <property type="molecule type" value="Genomic_DNA"/>
</dbReference>
<evidence type="ECO:0000313" key="1">
    <source>
        <dbReference type="EMBL" id="APH53930.1"/>
    </source>
</evidence>